<dbReference type="InterPro" id="IPR001128">
    <property type="entry name" value="Cyt_P450"/>
</dbReference>
<evidence type="ECO:0000256" key="3">
    <source>
        <dbReference type="ARBA" id="ARBA00022617"/>
    </source>
</evidence>
<evidence type="ECO:0000256" key="1">
    <source>
        <dbReference type="ARBA" id="ARBA00001971"/>
    </source>
</evidence>
<keyword evidence="7 11" id="KW-0560">Oxidoreductase</keyword>
<dbReference type="CDD" id="cd11072">
    <property type="entry name" value="CYP71-like"/>
    <property type="match status" value="1"/>
</dbReference>
<dbReference type="PANTHER" id="PTHR47955">
    <property type="entry name" value="CYTOCHROME P450 FAMILY 71 PROTEIN"/>
    <property type="match status" value="1"/>
</dbReference>
<feature type="binding site" description="axial binding residue" evidence="10">
    <location>
        <position position="508"/>
    </location>
    <ligand>
        <name>heme</name>
        <dbReference type="ChEBI" id="CHEBI:30413"/>
    </ligand>
    <ligandPart>
        <name>Fe</name>
        <dbReference type="ChEBI" id="CHEBI:18248"/>
    </ligandPart>
</feature>
<evidence type="ECO:0000256" key="9">
    <source>
        <dbReference type="ARBA" id="ARBA00023033"/>
    </source>
</evidence>
<dbReference type="PANTHER" id="PTHR47955:SF11">
    <property type="entry name" value="4-HYDROXYPHENYLACETALDEHYDE OXIME MONOOXYGENASE"/>
    <property type="match status" value="1"/>
</dbReference>
<keyword evidence="6" id="KW-0472">Membrane</keyword>
<organism evidence="12">
    <name type="scientific">Aegilops tauschii</name>
    <name type="common">Tausch's goatgrass</name>
    <name type="synonym">Aegilops squarrosa</name>
    <dbReference type="NCBI Taxonomy" id="37682"/>
    <lineage>
        <taxon>Eukaryota</taxon>
        <taxon>Viridiplantae</taxon>
        <taxon>Streptophyta</taxon>
        <taxon>Embryophyta</taxon>
        <taxon>Tracheophyta</taxon>
        <taxon>Spermatophyta</taxon>
        <taxon>Magnoliopsida</taxon>
        <taxon>Liliopsida</taxon>
        <taxon>Poales</taxon>
        <taxon>Poaceae</taxon>
        <taxon>BOP clade</taxon>
        <taxon>Pooideae</taxon>
        <taxon>Triticodae</taxon>
        <taxon>Triticeae</taxon>
        <taxon>Triticinae</taxon>
        <taxon>Aegilops</taxon>
    </lineage>
</organism>
<accession>R7W852</accession>
<dbReference type="GO" id="GO:0005506">
    <property type="term" value="F:iron ion binding"/>
    <property type="evidence" value="ECO:0007669"/>
    <property type="project" value="InterPro"/>
</dbReference>
<keyword evidence="5 10" id="KW-0479">Metal-binding</keyword>
<comment type="cofactor">
    <cofactor evidence="1 10">
        <name>heme</name>
        <dbReference type="ChEBI" id="CHEBI:30413"/>
    </cofactor>
</comment>
<sequence length="570" mass="63933">MAISLTSLLLSLPQQWPPVLLALVTVLSLLLLTRRKGLKLKLPPGPATVPLLGNLHQLGPLPHRALRDLARVHGPVMQLQLGKAPTVVLSSAQAAWEALKTHDLDCCTRPVSAGTRRLTYDLKNVAFAPYGAYWREVRKLLTVELLSAQRVKAAWYARHEQVEKLISTLNRAEGKPVALDEHILSLSDGIIGTVAFGNIYGGDKFSQNNNFQDALDDVMEMLSSSGSSAEDLFPIAVGRLVDRLTGFIARRERIFLQLDAFFEMVIEQHLDPNRVLPENGGDLIDVLIDLWKKPRGAFIFTKDHVKAIIFLDAFFEMVIEQHLDPNRVLPENGGDLIDVLIDLWKKPRGAFIFTKDHVKAIIFSTFVAGIDTNAATIVWAMSELVRKPRVLKKVQNSIRDVVGDNKSVQSDDISKLSYLRMVVKETLRLHPPGPLLLPRETMRHIQIGGYDVPAKTKIYVNAWAIGRDPVSWPDDPEEFNPDRFEANEIDFKGEHPELMPFGTGRRICPGMSMAVATIEFTLANLLFNFQWTLPEGTTADDVNMEEEGRLIFHRKTPLVLVPKPYHQCLE</sequence>
<keyword evidence="8 10" id="KW-0408">Iron</keyword>
<dbReference type="Pfam" id="PF00067">
    <property type="entry name" value="p450"/>
    <property type="match status" value="1"/>
</dbReference>
<dbReference type="InterPro" id="IPR036396">
    <property type="entry name" value="Cyt_P450_sf"/>
</dbReference>
<dbReference type="EnsemblPlants" id="EMT13664">
    <property type="protein sequence ID" value="EMT13664"/>
    <property type="gene ID" value="F775_15078"/>
</dbReference>
<dbReference type="GO" id="GO:0020037">
    <property type="term" value="F:heme binding"/>
    <property type="evidence" value="ECO:0007669"/>
    <property type="project" value="InterPro"/>
</dbReference>
<evidence type="ECO:0000256" key="10">
    <source>
        <dbReference type="PIRSR" id="PIRSR602401-1"/>
    </source>
</evidence>
<keyword evidence="4" id="KW-0812">Transmembrane</keyword>
<dbReference type="InterPro" id="IPR002401">
    <property type="entry name" value="Cyt_P450_E_grp-I"/>
</dbReference>
<dbReference type="FunFam" id="1.10.630.10:FF:000126">
    <property type="entry name" value="Predicted protein"/>
    <property type="match status" value="1"/>
</dbReference>
<evidence type="ECO:0000256" key="7">
    <source>
        <dbReference type="ARBA" id="ARBA00023002"/>
    </source>
</evidence>
<evidence type="ECO:0000256" key="11">
    <source>
        <dbReference type="RuleBase" id="RU000461"/>
    </source>
</evidence>
<dbReference type="InterPro" id="IPR017972">
    <property type="entry name" value="Cyt_P450_CS"/>
</dbReference>
<reference evidence="12" key="1">
    <citation type="submission" date="2015-06" db="UniProtKB">
        <authorList>
            <consortium name="EnsemblPlants"/>
        </authorList>
    </citation>
    <scope>IDENTIFICATION</scope>
</reference>
<evidence type="ECO:0000256" key="5">
    <source>
        <dbReference type="ARBA" id="ARBA00022723"/>
    </source>
</evidence>
<evidence type="ECO:0000256" key="4">
    <source>
        <dbReference type="ARBA" id="ARBA00022692"/>
    </source>
</evidence>
<dbReference type="SUPFAM" id="SSF48264">
    <property type="entry name" value="Cytochrome P450"/>
    <property type="match status" value="1"/>
</dbReference>
<proteinExistence type="inferred from homology"/>
<evidence type="ECO:0000256" key="6">
    <source>
        <dbReference type="ARBA" id="ARBA00022989"/>
    </source>
</evidence>
<dbReference type="PRINTS" id="PR00463">
    <property type="entry name" value="EP450I"/>
</dbReference>
<dbReference type="PRINTS" id="PR00385">
    <property type="entry name" value="P450"/>
</dbReference>
<evidence type="ECO:0000313" key="12">
    <source>
        <dbReference type="EnsemblPlants" id="EMT13664"/>
    </source>
</evidence>
<evidence type="ECO:0000256" key="8">
    <source>
        <dbReference type="ARBA" id="ARBA00023004"/>
    </source>
</evidence>
<name>R7W852_AEGTA</name>
<dbReference type="PROSITE" id="PS00086">
    <property type="entry name" value="CYTOCHROME_P450"/>
    <property type="match status" value="1"/>
</dbReference>
<dbReference type="GO" id="GO:0016705">
    <property type="term" value="F:oxidoreductase activity, acting on paired donors, with incorporation or reduction of molecular oxygen"/>
    <property type="evidence" value="ECO:0007669"/>
    <property type="project" value="InterPro"/>
</dbReference>
<evidence type="ECO:0000256" key="2">
    <source>
        <dbReference type="ARBA" id="ARBA00010617"/>
    </source>
</evidence>
<comment type="similarity">
    <text evidence="2 11">Belongs to the cytochrome P450 family.</text>
</comment>
<protein>
    <submittedName>
        <fullName evidence="12">4-hydroxyphenylacetaldehyde oxime monooxygenase</fullName>
    </submittedName>
</protein>
<keyword evidence="9 11" id="KW-0503">Monooxygenase</keyword>
<keyword evidence="6" id="KW-1133">Transmembrane helix</keyword>
<dbReference type="GO" id="GO:0004497">
    <property type="term" value="F:monooxygenase activity"/>
    <property type="evidence" value="ECO:0007669"/>
    <property type="project" value="UniProtKB-KW"/>
</dbReference>
<keyword evidence="3 10" id="KW-0349">Heme</keyword>
<dbReference type="Gene3D" id="1.10.630.10">
    <property type="entry name" value="Cytochrome P450"/>
    <property type="match status" value="1"/>
</dbReference>
<dbReference type="AlphaFoldDB" id="R7W852"/>